<dbReference type="PROSITE" id="PS00571">
    <property type="entry name" value="AMIDASES"/>
    <property type="match status" value="1"/>
</dbReference>
<dbReference type="InterPro" id="IPR023631">
    <property type="entry name" value="Amidase_dom"/>
</dbReference>
<dbReference type="PANTHER" id="PTHR11895:SF176">
    <property type="entry name" value="AMIDASE AMID-RELATED"/>
    <property type="match status" value="1"/>
</dbReference>
<dbReference type="PANTHER" id="PTHR11895">
    <property type="entry name" value="TRANSAMIDASE"/>
    <property type="match status" value="1"/>
</dbReference>
<comment type="function">
    <text evidence="1">Hydrolyzes indole-3-acetamide (IAM) into indole-3-acetic acid (IAA).</text>
</comment>
<dbReference type="InterPro" id="IPR020556">
    <property type="entry name" value="Amidase_CS"/>
</dbReference>
<dbReference type="Pfam" id="PF01425">
    <property type="entry name" value="Amidase"/>
    <property type="match status" value="1"/>
</dbReference>
<feature type="domain" description="Amidase" evidence="3">
    <location>
        <begin position="27"/>
        <end position="454"/>
    </location>
</feature>
<evidence type="ECO:0000259" key="3">
    <source>
        <dbReference type="Pfam" id="PF01425"/>
    </source>
</evidence>
<protein>
    <recommendedName>
        <fullName evidence="2">Indoleacetamide hydrolase</fullName>
    </recommendedName>
</protein>
<dbReference type="Proteomes" id="UP001198862">
    <property type="component" value="Unassembled WGS sequence"/>
</dbReference>
<evidence type="ECO:0000256" key="1">
    <source>
        <dbReference type="ARBA" id="ARBA00003871"/>
    </source>
</evidence>
<evidence type="ECO:0000313" key="4">
    <source>
        <dbReference type="EMBL" id="MCC8428853.1"/>
    </source>
</evidence>
<accession>A0ABS8KT78</accession>
<dbReference type="Gene3D" id="3.90.1300.10">
    <property type="entry name" value="Amidase signature (AS) domain"/>
    <property type="match status" value="1"/>
</dbReference>
<sequence>MRNDDLALEDLTAIADAIAGGRITSVEATEACLARIDLWQPRVNAFLRVYREKALAQARAMDAELAAGKRRGPLHGVPMAHKDMYYRKGEVSTGGSKIRGDWVAPVTATVLNKLDAAGVVELGFLNMAEFAAGPTGHNVHHGHCRNPWDQTRVTGGSSSGSGASVGARMVYGALGSDTGGSIRLPAAACGVVGMKATYGRVSRAGAVARSWSLDHVGPLTRTVRDNARMLSVIAGHDPDDSTTSEKPVPDYEALLDGGVAGLRIGLALPTDGLAPLDPQIGAAIQAAADALGRLGAKVSTVTLPDFTALYRAAEVMVKCEAAAMHRPWMEKTPELYANQVRTRMEAGFFIPATQYIDALRLRSHFVKEFLSSAMDGVDAVLLPAIPFPLPTIEETDTETKGGPAVLKMVAGFTGLTRPFNTLGIPALSVPCGFDTNGAPIGMQLVGRPFDEAMLYRIGHAYQGATDFHTRMPL</sequence>
<organism evidence="4 5">
    <name type="scientific">Reyranella aquatilis</name>
    <dbReference type="NCBI Taxonomy" id="2035356"/>
    <lineage>
        <taxon>Bacteria</taxon>
        <taxon>Pseudomonadati</taxon>
        <taxon>Pseudomonadota</taxon>
        <taxon>Alphaproteobacteria</taxon>
        <taxon>Hyphomicrobiales</taxon>
        <taxon>Reyranellaceae</taxon>
        <taxon>Reyranella</taxon>
    </lineage>
</organism>
<gene>
    <name evidence="4" type="ORF">LJ725_07755</name>
</gene>
<comment type="caution">
    <text evidence="4">The sequence shown here is derived from an EMBL/GenBank/DDBJ whole genome shotgun (WGS) entry which is preliminary data.</text>
</comment>
<dbReference type="SUPFAM" id="SSF75304">
    <property type="entry name" value="Amidase signature (AS) enzymes"/>
    <property type="match status" value="1"/>
</dbReference>
<proteinExistence type="predicted"/>
<evidence type="ECO:0000313" key="5">
    <source>
        <dbReference type="Proteomes" id="UP001198862"/>
    </source>
</evidence>
<dbReference type="InterPro" id="IPR000120">
    <property type="entry name" value="Amidase"/>
</dbReference>
<dbReference type="RefSeq" id="WP_230550058.1">
    <property type="nucleotide sequence ID" value="NZ_JAJISD010000002.1"/>
</dbReference>
<evidence type="ECO:0000256" key="2">
    <source>
        <dbReference type="ARBA" id="ARBA00021874"/>
    </source>
</evidence>
<keyword evidence="5" id="KW-1185">Reference proteome</keyword>
<reference evidence="4 5" key="1">
    <citation type="submission" date="2021-11" db="EMBL/GenBank/DDBJ databases">
        <authorList>
            <person name="Lee D.-H."/>
            <person name="Kim S.-B."/>
        </authorList>
    </citation>
    <scope>NUCLEOTIDE SEQUENCE [LARGE SCALE GENOMIC DNA]</scope>
    <source>
        <strain evidence="4 5">KCTC 52223</strain>
    </source>
</reference>
<dbReference type="InterPro" id="IPR036928">
    <property type="entry name" value="AS_sf"/>
</dbReference>
<dbReference type="EMBL" id="JAJISD010000002">
    <property type="protein sequence ID" value="MCC8428853.1"/>
    <property type="molecule type" value="Genomic_DNA"/>
</dbReference>
<name>A0ABS8KT78_9HYPH</name>